<dbReference type="AlphaFoldDB" id="A0A173W8I8"/>
<proteinExistence type="predicted"/>
<feature type="transmembrane region" description="Helical" evidence="1">
    <location>
        <begin position="139"/>
        <end position="160"/>
    </location>
</feature>
<keyword evidence="1" id="KW-0472">Membrane</keyword>
<name>A0A173W8I8_9FIRM</name>
<keyword evidence="1" id="KW-1133">Transmembrane helix</keyword>
<dbReference type="Proteomes" id="UP000095706">
    <property type="component" value="Unassembled WGS sequence"/>
</dbReference>
<dbReference type="EMBL" id="CYYV01000001">
    <property type="protein sequence ID" value="CUN34478.1"/>
    <property type="molecule type" value="Genomic_DNA"/>
</dbReference>
<evidence type="ECO:0000313" key="2">
    <source>
        <dbReference type="EMBL" id="CUN34478.1"/>
    </source>
</evidence>
<evidence type="ECO:0000313" key="3">
    <source>
        <dbReference type="Proteomes" id="UP000095706"/>
    </source>
</evidence>
<accession>A0A173W8I8</accession>
<reference evidence="2 3" key="1">
    <citation type="submission" date="2015-09" db="EMBL/GenBank/DDBJ databases">
        <authorList>
            <consortium name="Pathogen Informatics"/>
        </authorList>
    </citation>
    <scope>NUCLEOTIDE SEQUENCE [LARGE SCALE GENOMIC DNA]</scope>
    <source>
        <strain evidence="2 3">2789STDY5608849</strain>
    </source>
</reference>
<gene>
    <name evidence="2" type="ORF">ERS852406_00006</name>
</gene>
<evidence type="ECO:0000256" key="1">
    <source>
        <dbReference type="SAM" id="Phobius"/>
    </source>
</evidence>
<sequence>MEKKIRKRYHSEEAVKKALKIESFRNLTKDKVMEFTSMIPYMEKEVALEIIKQFPVYVEFVESAIENYTQLCKTILETNKEEYEQAVHAHQYVLETFANQLEQENLTEEERREFSEKMIEEADKITELYLQQQKFHERVFKTIGGVVTLALGVTVTMLGLKAIGSDEDLPQLDDENQNVA</sequence>
<organism evidence="2 3">
    <name type="scientific">Fusicatenibacter saccharivorans</name>
    <dbReference type="NCBI Taxonomy" id="1150298"/>
    <lineage>
        <taxon>Bacteria</taxon>
        <taxon>Bacillati</taxon>
        <taxon>Bacillota</taxon>
        <taxon>Clostridia</taxon>
        <taxon>Lachnospirales</taxon>
        <taxon>Lachnospiraceae</taxon>
        <taxon>Fusicatenibacter</taxon>
    </lineage>
</organism>
<protein>
    <submittedName>
        <fullName evidence="2">Uncharacterized protein</fullName>
    </submittedName>
</protein>
<keyword evidence="1" id="KW-0812">Transmembrane</keyword>